<comment type="catalytic activity">
    <reaction evidence="10">
        <text>di-trans,octa-cis-undecaprenyl diphospho-N-acetyl-alpha-D-muramoyl-L-alanyl-D-glutamyl-meso-2,6-diaminopimeloyl-D-alanyl-D-alanine + UDP-N-acetyl-alpha-D-glucosamine = di-trans,octa-cis-undecaprenyl diphospho-[N-acetyl-alpha-D-glucosaminyl-(1-&gt;4)]-N-acetyl-alpha-D-muramoyl-L-alanyl-D-glutamyl-meso-2,6-diaminopimeloyl-D-alanyl-D-alanine + UDP + H(+)</text>
        <dbReference type="Rhea" id="RHEA:31227"/>
        <dbReference type="ChEBI" id="CHEBI:15378"/>
        <dbReference type="ChEBI" id="CHEBI:57705"/>
        <dbReference type="ChEBI" id="CHEBI:58223"/>
        <dbReference type="ChEBI" id="CHEBI:61387"/>
        <dbReference type="ChEBI" id="CHEBI:61388"/>
        <dbReference type="EC" id="2.4.1.227"/>
    </reaction>
</comment>
<dbReference type="SUPFAM" id="SSF53756">
    <property type="entry name" value="UDP-Glycosyltransferase/glycogen phosphorylase"/>
    <property type="match status" value="1"/>
</dbReference>
<keyword evidence="4 10" id="KW-0808">Transferase</keyword>
<dbReference type="Pfam" id="PF04101">
    <property type="entry name" value="Glyco_tran_28_C"/>
    <property type="match status" value="1"/>
</dbReference>
<evidence type="ECO:0000256" key="6">
    <source>
        <dbReference type="ARBA" id="ARBA00022984"/>
    </source>
</evidence>
<dbReference type="GO" id="GO:0050511">
    <property type="term" value="F:undecaprenyldiphospho-muramoylpentapeptide beta-N-acetylglucosaminyltransferase activity"/>
    <property type="evidence" value="ECO:0007669"/>
    <property type="project" value="UniProtKB-UniRule"/>
</dbReference>
<protein>
    <recommendedName>
        <fullName evidence="10">UDP-N-acetylglucosamine--N-acetylmuramyl-(pentapeptide) pyrophosphoryl-undecaprenol N-acetylglucosamine transferase</fullName>
        <ecNumber evidence="10">2.4.1.227</ecNumber>
    </recommendedName>
    <alternativeName>
        <fullName evidence="10">Undecaprenyl-PP-MurNAc-pentapeptide-UDPGlcNAc GlcNAc transferase</fullName>
    </alternativeName>
</protein>
<dbReference type="UniPathway" id="UPA00219"/>
<dbReference type="EMBL" id="MHMS01000014">
    <property type="protein sequence ID" value="OGZ32134.1"/>
    <property type="molecule type" value="Genomic_DNA"/>
</dbReference>
<dbReference type="HAMAP" id="MF_00033">
    <property type="entry name" value="MurG"/>
    <property type="match status" value="1"/>
</dbReference>
<feature type="domain" description="Glycosyl transferase family 28 C-terminal" evidence="12">
    <location>
        <begin position="192"/>
        <end position="361"/>
    </location>
</feature>
<dbReference type="GO" id="GO:0008360">
    <property type="term" value="P:regulation of cell shape"/>
    <property type="evidence" value="ECO:0007669"/>
    <property type="project" value="UniProtKB-KW"/>
</dbReference>
<dbReference type="GO" id="GO:0005975">
    <property type="term" value="P:carbohydrate metabolic process"/>
    <property type="evidence" value="ECO:0007669"/>
    <property type="project" value="InterPro"/>
</dbReference>
<dbReference type="GO" id="GO:0009252">
    <property type="term" value="P:peptidoglycan biosynthetic process"/>
    <property type="evidence" value="ECO:0007669"/>
    <property type="project" value="UniProtKB-UniRule"/>
</dbReference>
<dbReference type="PANTHER" id="PTHR21015">
    <property type="entry name" value="UDP-N-ACETYLGLUCOSAMINE--N-ACETYLMURAMYL-(PENTAPEPTIDE) PYROPHOSPHORYL-UNDECAPRENOL N-ACETYLGLUCOSAMINE TRANSFERASE 1"/>
    <property type="match status" value="1"/>
</dbReference>
<dbReference type="Proteomes" id="UP000176787">
    <property type="component" value="Unassembled WGS sequence"/>
</dbReference>
<keyword evidence="6 10" id="KW-0573">Peptidoglycan synthesis</keyword>
<keyword evidence="3 10" id="KW-0328">Glycosyltransferase</keyword>
<evidence type="ECO:0000259" key="12">
    <source>
        <dbReference type="Pfam" id="PF04101"/>
    </source>
</evidence>
<evidence type="ECO:0000256" key="10">
    <source>
        <dbReference type="HAMAP-Rule" id="MF_00033"/>
    </source>
</evidence>
<evidence type="ECO:0000259" key="11">
    <source>
        <dbReference type="Pfam" id="PF03033"/>
    </source>
</evidence>
<evidence type="ECO:0000313" key="14">
    <source>
        <dbReference type="Proteomes" id="UP000176787"/>
    </source>
</evidence>
<dbReference type="InterPro" id="IPR006009">
    <property type="entry name" value="GlcNAc_MurG"/>
</dbReference>
<evidence type="ECO:0000256" key="9">
    <source>
        <dbReference type="ARBA" id="ARBA00023316"/>
    </source>
</evidence>
<dbReference type="GO" id="GO:0051991">
    <property type="term" value="F:UDP-N-acetyl-D-glucosamine:N-acetylmuramoyl-L-alanyl-D-glutamyl-meso-2,6-diaminopimelyl-D-alanyl-D-alanine-diphosphoundecaprenol 4-beta-N-acetylglucosaminlytransferase activity"/>
    <property type="evidence" value="ECO:0007669"/>
    <property type="project" value="RHEA"/>
</dbReference>
<dbReference type="STRING" id="1801726.A3H02_03140"/>
<evidence type="ECO:0000256" key="1">
    <source>
        <dbReference type="ARBA" id="ARBA00022475"/>
    </source>
</evidence>
<dbReference type="GO" id="GO:0071555">
    <property type="term" value="P:cell wall organization"/>
    <property type="evidence" value="ECO:0007669"/>
    <property type="project" value="UniProtKB-KW"/>
</dbReference>
<evidence type="ECO:0000256" key="7">
    <source>
        <dbReference type="ARBA" id="ARBA00023136"/>
    </source>
</evidence>
<keyword evidence="8 10" id="KW-0131">Cell cycle</keyword>
<name>A0A1G2F234_9BACT</name>
<evidence type="ECO:0000313" key="13">
    <source>
        <dbReference type="EMBL" id="OGZ32134.1"/>
    </source>
</evidence>
<keyword evidence="5 10" id="KW-0133">Cell shape</keyword>
<comment type="function">
    <text evidence="10">Cell wall formation. Catalyzes the transfer of a GlcNAc subunit on undecaprenyl-pyrophosphoryl-MurNAc-pentapeptide (lipid intermediate I) to form undecaprenyl-pyrophosphoryl-MurNAc-(pentapeptide)GlcNAc (lipid intermediate II).</text>
</comment>
<evidence type="ECO:0000256" key="2">
    <source>
        <dbReference type="ARBA" id="ARBA00022618"/>
    </source>
</evidence>
<evidence type="ECO:0000256" key="5">
    <source>
        <dbReference type="ARBA" id="ARBA00022960"/>
    </source>
</evidence>
<feature type="binding site" evidence="10">
    <location>
        <position position="304"/>
    </location>
    <ligand>
        <name>UDP-N-acetyl-alpha-D-glucosamine</name>
        <dbReference type="ChEBI" id="CHEBI:57705"/>
    </ligand>
</feature>
<keyword evidence="1 10" id="KW-1003">Cell membrane</keyword>
<organism evidence="13 14">
    <name type="scientific">Candidatus Niyogibacteria bacterium RIFCSPLOWO2_12_FULL_41_13</name>
    <dbReference type="NCBI Taxonomy" id="1801726"/>
    <lineage>
        <taxon>Bacteria</taxon>
        <taxon>Candidatus Niyogiibacteriota</taxon>
    </lineage>
</organism>
<dbReference type="GO" id="GO:0051301">
    <property type="term" value="P:cell division"/>
    <property type="evidence" value="ECO:0007669"/>
    <property type="project" value="UniProtKB-KW"/>
</dbReference>
<sequence>MKIYLVGGGTGGHFFPLIAVARALRKIGQEEKMISLELIYAAPSPYDKTLLVQEDIKYRYIPAGKVRRYFSFWNFTDFFKTGFGFVIAIFRVFLDFPDVIFSKGGYASFPILLAARIFRIPLIIHESDVVPGRINDWAKNFADKIAISFAESLSYFPEEKTALAGNPVRKEILGGSKEESAAIFGLEPNLPTILVIGGSQGAQRMNDAILDALESLLKNYQIVHQAGSNNFQEVKKRTDYILDKNDFKSRYHLSGFLDEGAMRGAGFISDLIVARAGAGAIFEIAAWGKPSILIPLRDSAQNHQRENAYAYARAGAAEVIEEENLTKNLLVFQIDKIINDKVAREKMVGAAFSFAKIDAAEKIAREILKLGLKHAQ</sequence>
<dbReference type="CDD" id="cd03785">
    <property type="entry name" value="GT28_MurG"/>
    <property type="match status" value="1"/>
</dbReference>
<reference evidence="13 14" key="1">
    <citation type="journal article" date="2016" name="Nat. Commun.">
        <title>Thousands of microbial genomes shed light on interconnected biogeochemical processes in an aquifer system.</title>
        <authorList>
            <person name="Anantharaman K."/>
            <person name="Brown C.T."/>
            <person name="Hug L.A."/>
            <person name="Sharon I."/>
            <person name="Castelle C.J."/>
            <person name="Probst A.J."/>
            <person name="Thomas B.C."/>
            <person name="Singh A."/>
            <person name="Wilkins M.J."/>
            <person name="Karaoz U."/>
            <person name="Brodie E.L."/>
            <person name="Williams K.H."/>
            <person name="Hubbard S.S."/>
            <person name="Banfield J.F."/>
        </authorList>
    </citation>
    <scope>NUCLEOTIDE SEQUENCE [LARGE SCALE GENOMIC DNA]</scope>
</reference>
<feature type="domain" description="Glycosyltransferase family 28 N-terminal" evidence="11">
    <location>
        <begin position="3"/>
        <end position="147"/>
    </location>
</feature>
<proteinExistence type="inferred from homology"/>
<dbReference type="GO" id="GO:0005886">
    <property type="term" value="C:plasma membrane"/>
    <property type="evidence" value="ECO:0007669"/>
    <property type="project" value="UniProtKB-SubCell"/>
</dbReference>
<dbReference type="Gene3D" id="3.40.50.2000">
    <property type="entry name" value="Glycogen Phosphorylase B"/>
    <property type="match status" value="2"/>
</dbReference>
<evidence type="ECO:0000256" key="4">
    <source>
        <dbReference type="ARBA" id="ARBA00022679"/>
    </source>
</evidence>
<keyword evidence="9 10" id="KW-0961">Cell wall biogenesis/degradation</keyword>
<dbReference type="InterPro" id="IPR007235">
    <property type="entry name" value="Glyco_trans_28_C"/>
</dbReference>
<comment type="pathway">
    <text evidence="10">Cell wall biogenesis; peptidoglycan biosynthesis.</text>
</comment>
<evidence type="ECO:0000256" key="3">
    <source>
        <dbReference type="ARBA" id="ARBA00022676"/>
    </source>
</evidence>
<comment type="similarity">
    <text evidence="10">Belongs to the glycosyltransferase 28 family. MurG subfamily.</text>
</comment>
<evidence type="ECO:0000256" key="8">
    <source>
        <dbReference type="ARBA" id="ARBA00023306"/>
    </source>
</evidence>
<feature type="binding site" evidence="10">
    <location>
        <begin position="10"/>
        <end position="12"/>
    </location>
    <ligand>
        <name>UDP-N-acetyl-alpha-D-glucosamine</name>
        <dbReference type="ChEBI" id="CHEBI:57705"/>
    </ligand>
</feature>
<dbReference type="AlphaFoldDB" id="A0A1G2F234"/>
<comment type="caution">
    <text evidence="10">Lacks conserved residue(s) required for the propagation of feature annotation.</text>
</comment>
<comment type="subcellular location">
    <subcellularLocation>
        <location evidence="10">Cell membrane</location>
        <topology evidence="10">Peripheral membrane protein</topology>
        <orientation evidence="10">Cytoplasmic side</orientation>
    </subcellularLocation>
</comment>
<dbReference type="InterPro" id="IPR004276">
    <property type="entry name" value="GlycoTrans_28_N"/>
</dbReference>
<dbReference type="EC" id="2.4.1.227" evidence="10"/>
<gene>
    <name evidence="10" type="primary">murG</name>
    <name evidence="13" type="ORF">A3H02_03140</name>
</gene>
<keyword evidence="2 10" id="KW-0132">Cell division</keyword>
<keyword evidence="7 10" id="KW-0472">Membrane</keyword>
<comment type="caution">
    <text evidence="13">The sequence shown here is derived from an EMBL/GenBank/DDBJ whole genome shotgun (WGS) entry which is preliminary data.</text>
</comment>
<feature type="binding site" evidence="10">
    <location>
        <position position="199"/>
    </location>
    <ligand>
        <name>UDP-N-acetyl-alpha-D-glucosamine</name>
        <dbReference type="ChEBI" id="CHEBI:57705"/>
    </ligand>
</feature>
<dbReference type="Pfam" id="PF03033">
    <property type="entry name" value="Glyco_transf_28"/>
    <property type="match status" value="1"/>
</dbReference>
<feature type="binding site" evidence="10">
    <location>
        <position position="169"/>
    </location>
    <ligand>
        <name>UDP-N-acetyl-alpha-D-glucosamine</name>
        <dbReference type="ChEBI" id="CHEBI:57705"/>
    </ligand>
</feature>
<accession>A0A1G2F234</accession>
<dbReference type="PANTHER" id="PTHR21015:SF27">
    <property type="entry name" value="UDP-N-ACETYLGLUCOSAMINE--N-ACETYLMURAMYL-(PENTAPEPTIDE) PYROPHOSPHORYL-UNDECAPRENOL N-ACETYLGLUCOSAMINE TRANSFERASE"/>
    <property type="match status" value="1"/>
</dbReference>